<dbReference type="InParanoid" id="M1D1V4"/>
<dbReference type="Gramene" id="PGSC0003DMT400079446">
    <property type="protein sequence ID" value="PGSC0003DMT400079446"/>
    <property type="gene ID" value="PGSC0003DMG400030929"/>
</dbReference>
<reference evidence="2" key="1">
    <citation type="journal article" date="2011" name="Nature">
        <title>Genome sequence and analysis of the tuber crop potato.</title>
        <authorList>
            <consortium name="The Potato Genome Sequencing Consortium"/>
        </authorList>
    </citation>
    <scope>NUCLEOTIDE SEQUENCE [LARGE SCALE GENOMIC DNA]</scope>
    <source>
        <strain evidence="2">cv. DM1-3 516 R44</strain>
    </source>
</reference>
<dbReference type="EnsemblPlants" id="PGSC0003DMT400079446">
    <property type="protein sequence ID" value="PGSC0003DMT400079446"/>
    <property type="gene ID" value="PGSC0003DMG400030929"/>
</dbReference>
<dbReference type="PaxDb" id="4113-PGSC0003DMT400079446"/>
<evidence type="ECO:0000313" key="1">
    <source>
        <dbReference type="EnsemblPlants" id="PGSC0003DMT400079446"/>
    </source>
</evidence>
<dbReference type="HOGENOM" id="CLU_2594493_0_0_1"/>
<protein>
    <submittedName>
        <fullName evidence="1">Uncharacterized protein</fullName>
    </submittedName>
</protein>
<dbReference type="Proteomes" id="UP000011115">
    <property type="component" value="Unassembled WGS sequence"/>
</dbReference>
<accession>M1D1V4</accession>
<keyword evidence="2" id="KW-1185">Reference proteome</keyword>
<proteinExistence type="predicted"/>
<reference evidence="1" key="2">
    <citation type="submission" date="2015-06" db="UniProtKB">
        <authorList>
            <consortium name="EnsemblPlants"/>
        </authorList>
    </citation>
    <scope>IDENTIFICATION</scope>
    <source>
        <strain evidence="1">DM1-3 516 R44</strain>
    </source>
</reference>
<organism evidence="1 2">
    <name type="scientific">Solanum tuberosum</name>
    <name type="common">Potato</name>
    <dbReference type="NCBI Taxonomy" id="4113"/>
    <lineage>
        <taxon>Eukaryota</taxon>
        <taxon>Viridiplantae</taxon>
        <taxon>Streptophyta</taxon>
        <taxon>Embryophyta</taxon>
        <taxon>Tracheophyta</taxon>
        <taxon>Spermatophyta</taxon>
        <taxon>Magnoliopsida</taxon>
        <taxon>eudicotyledons</taxon>
        <taxon>Gunneridae</taxon>
        <taxon>Pentapetalae</taxon>
        <taxon>asterids</taxon>
        <taxon>lamiids</taxon>
        <taxon>Solanales</taxon>
        <taxon>Solanaceae</taxon>
        <taxon>Solanoideae</taxon>
        <taxon>Solaneae</taxon>
        <taxon>Solanum</taxon>
    </lineage>
</organism>
<dbReference type="AlphaFoldDB" id="M1D1V4"/>
<sequence>MGNTTSLTSQGRKKVAYTPPSLDSTYEITPGMVLLLKLYASTRIHTQIHSLNPKIYVMMNHESNLWICTCIRYPHSSQAT</sequence>
<name>M1D1V4_SOLTU</name>
<evidence type="ECO:0000313" key="2">
    <source>
        <dbReference type="Proteomes" id="UP000011115"/>
    </source>
</evidence>